<feature type="transmembrane region" description="Helical" evidence="7">
    <location>
        <begin position="120"/>
        <end position="138"/>
    </location>
</feature>
<keyword evidence="3" id="KW-1003">Cell membrane</keyword>
<dbReference type="EMBL" id="DVJO01000088">
    <property type="protein sequence ID" value="HIS82761.1"/>
    <property type="molecule type" value="Genomic_DNA"/>
</dbReference>
<feature type="transmembrane region" description="Helical" evidence="7">
    <location>
        <begin position="29"/>
        <end position="47"/>
    </location>
</feature>
<keyword evidence="6 7" id="KW-0472">Membrane</keyword>
<evidence type="ECO:0000256" key="4">
    <source>
        <dbReference type="ARBA" id="ARBA00022692"/>
    </source>
</evidence>
<evidence type="ECO:0000256" key="7">
    <source>
        <dbReference type="SAM" id="Phobius"/>
    </source>
</evidence>
<comment type="similarity">
    <text evidence="2">Belongs to the UPF0324 family.</text>
</comment>
<dbReference type="Proteomes" id="UP000824139">
    <property type="component" value="Unassembled WGS sequence"/>
</dbReference>
<keyword evidence="5 7" id="KW-1133">Transmembrane helix</keyword>
<dbReference type="Pfam" id="PF03601">
    <property type="entry name" value="Cons_hypoth698"/>
    <property type="match status" value="1"/>
</dbReference>
<dbReference type="InterPro" id="IPR018383">
    <property type="entry name" value="UPF0324_pro"/>
</dbReference>
<evidence type="ECO:0000256" key="6">
    <source>
        <dbReference type="ARBA" id="ARBA00023136"/>
    </source>
</evidence>
<protein>
    <submittedName>
        <fullName evidence="8">YeiH family putative sulfate export transporter</fullName>
    </submittedName>
</protein>
<sequence>MKNIKGVIFCAFFALISYFICCCEFCRSINLNSLTLAIIVGMIVGNVFHKFLPETFKDGISFSAKRLLRLAIILYGFRITFQQIFAVGFQGFWADAFMLTSTYLIGYYLGTRIFKLDKDLCMLTAIGSSVCGAAAVLGTDSMLKADSHKVSLAVSTVVLFGTISMFLYPILANLGIVPPEAFGIYIGSTVHEVAQVVAAGSAVSPQVCDTSVIVKLTRVMMLVPYLFLLGFYLSKKSHTKRTKVPMPWFAILFVVMCGFNSLNILPAVVKSGIIEFDVFLLTVAMFGLGVETNFEKIKGLGMKPILLAGIMFVWLVVAGAVTAKLIV</sequence>
<keyword evidence="4 7" id="KW-0812">Transmembrane</keyword>
<dbReference type="AlphaFoldDB" id="A0A9D1K3Q3"/>
<dbReference type="InterPro" id="IPR004630">
    <property type="entry name" value="UPF0324_YeiH-like"/>
</dbReference>
<accession>A0A9D1K3Q3</accession>
<dbReference type="PANTHER" id="PTHR30106">
    <property type="entry name" value="INNER MEMBRANE PROTEIN YEIH-RELATED"/>
    <property type="match status" value="1"/>
</dbReference>
<feature type="transmembrane region" description="Helical" evidence="7">
    <location>
        <begin position="150"/>
        <end position="170"/>
    </location>
</feature>
<dbReference type="GO" id="GO:0005886">
    <property type="term" value="C:plasma membrane"/>
    <property type="evidence" value="ECO:0007669"/>
    <property type="project" value="UniProtKB-SubCell"/>
</dbReference>
<organism evidence="8 9">
    <name type="scientific">Candidatus Scatenecus faecavium</name>
    <dbReference type="NCBI Taxonomy" id="2840915"/>
    <lineage>
        <taxon>Bacteria</taxon>
        <taxon>Candidatus Scatenecus</taxon>
    </lineage>
</organism>
<evidence type="ECO:0000256" key="1">
    <source>
        <dbReference type="ARBA" id="ARBA00004651"/>
    </source>
</evidence>
<feature type="transmembrane region" description="Helical" evidence="7">
    <location>
        <begin position="67"/>
        <end position="85"/>
    </location>
</feature>
<evidence type="ECO:0000313" key="8">
    <source>
        <dbReference type="EMBL" id="HIS82761.1"/>
    </source>
</evidence>
<feature type="transmembrane region" description="Helical" evidence="7">
    <location>
        <begin position="273"/>
        <end position="294"/>
    </location>
</feature>
<reference evidence="8" key="2">
    <citation type="journal article" date="2021" name="PeerJ">
        <title>Extensive microbial diversity within the chicken gut microbiome revealed by metagenomics and culture.</title>
        <authorList>
            <person name="Gilroy R."/>
            <person name="Ravi A."/>
            <person name="Getino M."/>
            <person name="Pursley I."/>
            <person name="Horton D.L."/>
            <person name="Alikhan N.F."/>
            <person name="Baker D."/>
            <person name="Gharbi K."/>
            <person name="Hall N."/>
            <person name="Watson M."/>
            <person name="Adriaenssens E.M."/>
            <person name="Foster-Nyarko E."/>
            <person name="Jarju S."/>
            <person name="Secka A."/>
            <person name="Antonio M."/>
            <person name="Oren A."/>
            <person name="Chaudhuri R.R."/>
            <person name="La Ragione R."/>
            <person name="Hildebrand F."/>
            <person name="Pallen M.J."/>
        </authorList>
    </citation>
    <scope>NUCLEOTIDE SEQUENCE</scope>
    <source>
        <strain evidence="8">CHK152-2994</strain>
    </source>
</reference>
<evidence type="ECO:0000313" key="9">
    <source>
        <dbReference type="Proteomes" id="UP000824139"/>
    </source>
</evidence>
<evidence type="ECO:0000256" key="2">
    <source>
        <dbReference type="ARBA" id="ARBA00007977"/>
    </source>
</evidence>
<reference evidence="8" key="1">
    <citation type="submission" date="2020-10" db="EMBL/GenBank/DDBJ databases">
        <authorList>
            <person name="Gilroy R."/>
        </authorList>
    </citation>
    <scope>NUCLEOTIDE SEQUENCE</scope>
    <source>
        <strain evidence="8">CHK152-2994</strain>
    </source>
</reference>
<dbReference type="NCBIfam" id="TIGR00698">
    <property type="entry name" value="YeiH family putative sulfate export transporter"/>
    <property type="match status" value="1"/>
</dbReference>
<evidence type="ECO:0000256" key="5">
    <source>
        <dbReference type="ARBA" id="ARBA00022989"/>
    </source>
</evidence>
<proteinExistence type="inferred from homology"/>
<feature type="transmembrane region" description="Helical" evidence="7">
    <location>
        <begin position="216"/>
        <end position="234"/>
    </location>
</feature>
<feature type="transmembrane region" description="Helical" evidence="7">
    <location>
        <begin position="246"/>
        <end position="267"/>
    </location>
</feature>
<comment type="caution">
    <text evidence="8">The sequence shown here is derived from an EMBL/GenBank/DDBJ whole genome shotgun (WGS) entry which is preliminary data.</text>
</comment>
<name>A0A9D1K3Q3_9BACT</name>
<feature type="transmembrane region" description="Helical" evidence="7">
    <location>
        <begin position="306"/>
        <end position="326"/>
    </location>
</feature>
<comment type="subcellular location">
    <subcellularLocation>
        <location evidence="1">Cell membrane</location>
        <topology evidence="1">Multi-pass membrane protein</topology>
    </subcellularLocation>
</comment>
<dbReference type="PANTHER" id="PTHR30106:SF2">
    <property type="entry name" value="UPF0324 INNER MEMBRANE PROTEIN YEIH"/>
    <property type="match status" value="1"/>
</dbReference>
<evidence type="ECO:0000256" key="3">
    <source>
        <dbReference type="ARBA" id="ARBA00022475"/>
    </source>
</evidence>
<gene>
    <name evidence="8" type="ORF">IAD41_04060</name>
</gene>